<proteinExistence type="predicted"/>
<evidence type="ECO:0000313" key="2">
    <source>
        <dbReference type="Proteomes" id="UP000337189"/>
    </source>
</evidence>
<organism evidence="1 2">
    <name type="scientific">Pandoraea communis</name>
    <dbReference type="NCBI Taxonomy" id="2508297"/>
    <lineage>
        <taxon>Bacteria</taxon>
        <taxon>Pseudomonadati</taxon>
        <taxon>Pseudomonadota</taxon>
        <taxon>Betaproteobacteria</taxon>
        <taxon>Burkholderiales</taxon>
        <taxon>Burkholderiaceae</taxon>
        <taxon>Pandoraea</taxon>
    </lineage>
</organism>
<dbReference type="EMBL" id="CABPSJ010000007">
    <property type="protein sequence ID" value="VVE46752.1"/>
    <property type="molecule type" value="Genomic_DNA"/>
</dbReference>
<dbReference type="RefSeq" id="WP_010807920.1">
    <property type="nucleotide sequence ID" value="NZ_CABPSJ010000007.1"/>
</dbReference>
<dbReference type="Gene3D" id="3.90.1140.10">
    <property type="entry name" value="Cyclic phosphodiesterase"/>
    <property type="match status" value="1"/>
</dbReference>
<dbReference type="InterPro" id="IPR009097">
    <property type="entry name" value="Cyclic_Pdiesterase"/>
</dbReference>
<accession>A0A5E4YE82</accession>
<reference evidence="1 2" key="1">
    <citation type="submission" date="2019-08" db="EMBL/GenBank/DDBJ databases">
        <authorList>
            <person name="Peeters C."/>
        </authorList>
    </citation>
    <scope>NUCLEOTIDE SEQUENCE [LARGE SCALE GENOMIC DNA]</scope>
    <source>
        <strain evidence="1 2">LMG 31110</strain>
    </source>
</reference>
<dbReference type="SUPFAM" id="SSF55144">
    <property type="entry name" value="LigT-like"/>
    <property type="match status" value="1"/>
</dbReference>
<evidence type="ECO:0008006" key="3">
    <source>
        <dbReference type="Google" id="ProtNLM"/>
    </source>
</evidence>
<sequence>MSNMLRRRRLFSLVCAAGLTTIMWSGIGFSRETAGADSVTAIDILLEPDAPMLKKAEATNARLRKVFPTGFALDETHRAHITVIQRFVRTADLDKVYAAANKVLAQSDVKAMRLEAFKYFYIPTGEVGLAGILAKPTPALLKLQANLLAAVAPYTVETGDSAAFVTTPDDPVIDPVLITYVSTFAPNSSGEKFTPHVTTGVAPKADLDKMLAEPFDVFSFSPAGAAVYQLGQFGTASKKLKQLTFAK</sequence>
<evidence type="ECO:0000313" key="1">
    <source>
        <dbReference type="EMBL" id="VVE46752.1"/>
    </source>
</evidence>
<dbReference type="AlphaFoldDB" id="A0A5E4YE82"/>
<dbReference type="Proteomes" id="UP000337189">
    <property type="component" value="Unassembled WGS sequence"/>
</dbReference>
<dbReference type="OrthoDB" id="268668at2"/>
<dbReference type="Pfam" id="PF13563">
    <property type="entry name" value="2_5_RNA_ligase2"/>
    <property type="match status" value="1"/>
</dbReference>
<gene>
    <name evidence="1" type="ORF">PCO31110_04507</name>
</gene>
<protein>
    <recommendedName>
        <fullName evidence="3">2'-5' RNA ligase superfamily protein</fullName>
    </recommendedName>
</protein>
<name>A0A5E4YE82_9BURK</name>